<dbReference type="EMBL" id="CM043016">
    <property type="protein sequence ID" value="KAI4466751.1"/>
    <property type="molecule type" value="Genomic_DNA"/>
</dbReference>
<name>A0ACB9TIY2_HOLOL</name>
<evidence type="ECO:0000313" key="1">
    <source>
        <dbReference type="EMBL" id="KAI4466751.1"/>
    </source>
</evidence>
<accession>A0ACB9TIY2</accession>
<reference evidence="1" key="1">
    <citation type="submission" date="2022-04" db="EMBL/GenBank/DDBJ databases">
        <title>Chromosome-scale genome assembly of Holotrichia oblita Faldermann.</title>
        <authorList>
            <person name="Rongchong L."/>
        </authorList>
    </citation>
    <scope>NUCLEOTIDE SEQUENCE</scope>
    <source>
        <strain evidence="1">81SQS9</strain>
    </source>
</reference>
<comment type="caution">
    <text evidence="1">The sequence shown here is derived from an EMBL/GenBank/DDBJ whole genome shotgun (WGS) entry which is preliminary data.</text>
</comment>
<dbReference type="Proteomes" id="UP001056778">
    <property type="component" value="Chromosome 2"/>
</dbReference>
<protein>
    <submittedName>
        <fullName evidence="1">Uncharacterized protein</fullName>
    </submittedName>
</protein>
<evidence type="ECO:0000313" key="2">
    <source>
        <dbReference type="Proteomes" id="UP001056778"/>
    </source>
</evidence>
<proteinExistence type="predicted"/>
<gene>
    <name evidence="1" type="ORF">MML48_2g00006038</name>
</gene>
<sequence length="647" mass="72893">MDNKTRITPNRNVINGVKAPLLEKAINQQQKQQQSKSSLIWGTINIGLLAIILYDIIHTCPLYTSYIQYIEYVGAIILLLNILYHFGRYLKLNLPGRVSSPPLMNTCLNASTPGTPVNKIQSTPEINTPNLSMSTTPMNTSALSWLTNSTPNSSFNYPVKSDSWLYSCGTPQSQNVSPIKTPRQDTSGIEFISNQSSLQTYLKDFEANEKKANIKNCVDATTNALSTFWSHPLTKNPKDTSTFLKRTQYQLSPATTRLPLTFNQAPTPCIPPPSIPNYYYGLFPQSNDFETVISIIQHVSNNLISQTASSSNSPKTDDKGSPSGSPSQGMETWRRLSVDIVTLTQWNANLRMVRSYVKFVKNLLFISSLQSIQYLEVLVCVVGGEGAALGGYEENLKIVWAAEQSREAPLWKYCFCLCQLMIYLQWLSQTILMRLIKEFDNIDDALQKHGLTDILMGKVGLDRIRKTAQTALVLQFIPTLPAIVPFLELTPNQEYLVKRIRELAKGGCMSEFRWNSGSSFNGKEWDNSLPTDSAIMMHLFASYLDTQLLPLPNQPDVKPFSGYHYLKQGEKLPNLTNQSLLIQQCSDSPPYYRVIIGEEIYELVKGYNNLFHCILLFLYHVNKRQDGMVGRVNLGRSGLNMLWIIQS</sequence>
<organism evidence="1 2">
    <name type="scientific">Holotrichia oblita</name>
    <name type="common">Chafer beetle</name>
    <dbReference type="NCBI Taxonomy" id="644536"/>
    <lineage>
        <taxon>Eukaryota</taxon>
        <taxon>Metazoa</taxon>
        <taxon>Ecdysozoa</taxon>
        <taxon>Arthropoda</taxon>
        <taxon>Hexapoda</taxon>
        <taxon>Insecta</taxon>
        <taxon>Pterygota</taxon>
        <taxon>Neoptera</taxon>
        <taxon>Endopterygota</taxon>
        <taxon>Coleoptera</taxon>
        <taxon>Polyphaga</taxon>
        <taxon>Scarabaeiformia</taxon>
        <taxon>Scarabaeidae</taxon>
        <taxon>Melolonthinae</taxon>
        <taxon>Holotrichia</taxon>
    </lineage>
</organism>
<keyword evidence="2" id="KW-1185">Reference proteome</keyword>